<dbReference type="GO" id="GO:0070628">
    <property type="term" value="F:proteasome binding"/>
    <property type="evidence" value="ECO:0007669"/>
    <property type="project" value="TreeGrafter"/>
</dbReference>
<dbReference type="Pfam" id="PF00240">
    <property type="entry name" value="ubiquitin"/>
    <property type="match status" value="1"/>
</dbReference>
<sequence length="378" mass="39816">MKVIVKTMAGLQTEMEFEPTNTLADLKTKIEGQMSSLGGPVNKIIHMGRVLEDGKPISEYGVADGNTFVIMVSKKKPAQEPQPSSEPAPSAAPKPSTPATEAPPAAPAVQPSQPAPPSTPAQSAPSTAPASTTSYDASASALLTGESLEATVMQIMEMGFEREQVMKALRAAFNNPDRAVEYLMTGIPEGADTAAPPQGGGQGGGQGAGGSGSGGGVSIDPEVLSSLQSQMQQHSESGGTGGPLDFLRSDPQFAMLRGIIQARPQFLQPLLEQIGQQHPEVLRAIQENQDEFVRLINEPVDQTQFSQAMQALEGRGEDEEGAVQIQLTQEEGEALARLEALGFNRQLALEAYLACDKNEEMAANYLFENGMDEGGDGP</sequence>
<dbReference type="GO" id="GO:0043161">
    <property type="term" value="P:proteasome-mediated ubiquitin-dependent protein catabolic process"/>
    <property type="evidence" value="ECO:0007669"/>
    <property type="project" value="UniProtKB-UniRule"/>
</dbReference>
<evidence type="ECO:0000313" key="11">
    <source>
        <dbReference type="Proteomes" id="UP000011087"/>
    </source>
</evidence>
<dbReference type="InterPro" id="IPR015360">
    <property type="entry name" value="XPC-bd"/>
</dbReference>
<comment type="similarity">
    <text evidence="5">Belongs to the RAD23 family.</text>
</comment>
<dbReference type="Gene3D" id="1.10.8.10">
    <property type="entry name" value="DNA helicase RuvA subunit, C-terminal domain"/>
    <property type="match status" value="2"/>
</dbReference>
<organism evidence="9">
    <name type="scientific">Guillardia theta (strain CCMP2712)</name>
    <name type="common">Cryptophyte</name>
    <dbReference type="NCBI Taxonomy" id="905079"/>
    <lineage>
        <taxon>Eukaryota</taxon>
        <taxon>Cryptophyceae</taxon>
        <taxon>Pyrenomonadales</taxon>
        <taxon>Geminigeraceae</taxon>
        <taxon>Guillardia</taxon>
    </lineage>
</organism>
<evidence type="ECO:0000259" key="8">
    <source>
        <dbReference type="PROSITE" id="PS50053"/>
    </source>
</evidence>
<dbReference type="GO" id="GO:0005829">
    <property type="term" value="C:cytosol"/>
    <property type="evidence" value="ECO:0007669"/>
    <property type="project" value="TreeGrafter"/>
</dbReference>
<evidence type="ECO:0000256" key="2">
    <source>
        <dbReference type="ARBA" id="ARBA00022763"/>
    </source>
</evidence>
<dbReference type="EnsemblProtists" id="EKX31145">
    <property type="protein sequence ID" value="EKX31145"/>
    <property type="gene ID" value="GUITHDRAFT_166946"/>
</dbReference>
<dbReference type="FunFam" id="1.10.8.10:FF:000002">
    <property type="entry name" value="UV excision repair protein RAD23 homolog"/>
    <property type="match status" value="1"/>
</dbReference>
<evidence type="ECO:0000256" key="6">
    <source>
        <dbReference type="SAM" id="MobiDB-lite"/>
    </source>
</evidence>
<keyword evidence="11" id="KW-1185">Reference proteome</keyword>
<dbReference type="PROSITE" id="PS50030">
    <property type="entry name" value="UBA"/>
    <property type="match status" value="2"/>
</dbReference>
<dbReference type="GO" id="GO:0043130">
    <property type="term" value="F:ubiquitin binding"/>
    <property type="evidence" value="ECO:0007669"/>
    <property type="project" value="UniProtKB-UniRule"/>
</dbReference>
<dbReference type="InterPro" id="IPR036353">
    <property type="entry name" value="XPC-bd_sf"/>
</dbReference>
<feature type="compositionally biased region" description="Low complexity" evidence="6">
    <location>
        <begin position="120"/>
        <end position="133"/>
    </location>
</feature>
<proteinExistence type="inferred from homology"/>
<dbReference type="AlphaFoldDB" id="L1I5L0"/>
<dbReference type="GO" id="GO:0006289">
    <property type="term" value="P:nucleotide-excision repair"/>
    <property type="evidence" value="ECO:0007669"/>
    <property type="project" value="UniProtKB-UniRule"/>
</dbReference>
<dbReference type="CDD" id="cd01805">
    <property type="entry name" value="Ubl_Rad23"/>
    <property type="match status" value="1"/>
</dbReference>
<dbReference type="InterPro" id="IPR004806">
    <property type="entry name" value="Rad23"/>
</dbReference>
<dbReference type="FunFam" id="1.10.8.10:FF:000003">
    <property type="entry name" value="UV excision repair protein RAD23 homolog"/>
    <property type="match status" value="1"/>
</dbReference>
<dbReference type="GO" id="GO:0003684">
    <property type="term" value="F:damaged DNA binding"/>
    <property type="evidence" value="ECO:0007669"/>
    <property type="project" value="UniProtKB-UniRule"/>
</dbReference>
<keyword evidence="5" id="KW-0963">Cytoplasm</keyword>
<dbReference type="Pfam" id="PF00627">
    <property type="entry name" value="UBA"/>
    <property type="match status" value="2"/>
</dbReference>
<dbReference type="InterPro" id="IPR000626">
    <property type="entry name" value="Ubiquitin-like_dom"/>
</dbReference>
<dbReference type="InterPro" id="IPR006636">
    <property type="entry name" value="STI1_HS-bd"/>
</dbReference>
<feature type="region of interest" description="Disordered" evidence="6">
    <location>
        <begin position="189"/>
        <end position="246"/>
    </location>
</feature>
<dbReference type="OMA" id="PHMLEPI"/>
<dbReference type="FunFam" id="1.10.10.540:FF:000001">
    <property type="entry name" value="UV excision repair protein RAD23 B"/>
    <property type="match status" value="1"/>
</dbReference>
<feature type="compositionally biased region" description="Gly residues" evidence="6">
    <location>
        <begin position="198"/>
        <end position="217"/>
    </location>
</feature>
<evidence type="ECO:0000313" key="9">
    <source>
        <dbReference type="EMBL" id="EKX31145.1"/>
    </source>
</evidence>
<evidence type="ECO:0000259" key="7">
    <source>
        <dbReference type="PROSITE" id="PS50030"/>
    </source>
</evidence>
<dbReference type="InterPro" id="IPR029071">
    <property type="entry name" value="Ubiquitin-like_domsf"/>
</dbReference>
<accession>L1I5L0</accession>
<dbReference type="Gene3D" id="3.10.20.90">
    <property type="entry name" value="Phosphatidylinositol 3-kinase Catalytic Subunit, Chain A, domain 1"/>
    <property type="match status" value="1"/>
</dbReference>
<dbReference type="SMART" id="SM00727">
    <property type="entry name" value="STI1"/>
    <property type="match status" value="1"/>
</dbReference>
<feature type="region of interest" description="Disordered" evidence="6">
    <location>
        <begin position="75"/>
        <end position="133"/>
    </location>
</feature>
<dbReference type="RefSeq" id="XP_005818125.1">
    <property type="nucleotide sequence ID" value="XM_005818068.1"/>
</dbReference>
<dbReference type="Proteomes" id="UP000011087">
    <property type="component" value="Unassembled WGS sequence"/>
</dbReference>
<feature type="compositionally biased region" description="Low complexity" evidence="6">
    <location>
        <begin position="97"/>
        <end position="112"/>
    </location>
</feature>
<keyword evidence="3 5" id="KW-0234">DNA repair</keyword>
<gene>
    <name evidence="9" type="primary">Rad23</name>
    <name evidence="9" type="ORF">GUITHDRAFT_166946</name>
</gene>
<comment type="function">
    <text evidence="5">Multiubiquitin chain receptor involved in modulation of proteasomal degradation. Involved in nucleotide excision repair.</text>
</comment>
<keyword evidence="4 5" id="KW-0539">Nucleus</keyword>
<feature type="compositionally biased region" description="Low complexity" evidence="6">
    <location>
        <begin position="225"/>
        <end position="237"/>
    </location>
</feature>
<dbReference type="EMBL" id="JH993349">
    <property type="protein sequence ID" value="EKX31145.1"/>
    <property type="molecule type" value="Genomic_DNA"/>
</dbReference>
<dbReference type="InterPro" id="IPR009060">
    <property type="entry name" value="UBA-like_sf"/>
</dbReference>
<evidence type="ECO:0000313" key="10">
    <source>
        <dbReference type="EnsemblProtists" id="EKX31145"/>
    </source>
</evidence>
<feature type="domain" description="UBA" evidence="7">
    <location>
        <begin position="329"/>
        <end position="369"/>
    </location>
</feature>
<reference evidence="11" key="2">
    <citation type="submission" date="2012-11" db="EMBL/GenBank/DDBJ databases">
        <authorList>
            <person name="Kuo A."/>
            <person name="Curtis B.A."/>
            <person name="Tanifuji G."/>
            <person name="Burki F."/>
            <person name="Gruber A."/>
            <person name="Irimia M."/>
            <person name="Maruyama S."/>
            <person name="Arias M.C."/>
            <person name="Ball S.G."/>
            <person name="Gile G.H."/>
            <person name="Hirakawa Y."/>
            <person name="Hopkins J.F."/>
            <person name="Rensing S.A."/>
            <person name="Schmutz J."/>
            <person name="Symeonidi A."/>
            <person name="Elias M."/>
            <person name="Eveleigh R.J."/>
            <person name="Herman E.K."/>
            <person name="Klute M.J."/>
            <person name="Nakayama T."/>
            <person name="Obornik M."/>
            <person name="Reyes-Prieto A."/>
            <person name="Armbrust E.V."/>
            <person name="Aves S.J."/>
            <person name="Beiko R.G."/>
            <person name="Coutinho P."/>
            <person name="Dacks J.B."/>
            <person name="Durnford D.G."/>
            <person name="Fast N.M."/>
            <person name="Green B.R."/>
            <person name="Grisdale C."/>
            <person name="Hempe F."/>
            <person name="Henrissat B."/>
            <person name="Hoppner M.P."/>
            <person name="Ishida K.-I."/>
            <person name="Kim E."/>
            <person name="Koreny L."/>
            <person name="Kroth P.G."/>
            <person name="Liu Y."/>
            <person name="Malik S.-B."/>
            <person name="Maier U.G."/>
            <person name="McRose D."/>
            <person name="Mock T."/>
            <person name="Neilson J.A."/>
            <person name="Onodera N.T."/>
            <person name="Poole A.M."/>
            <person name="Pritham E.J."/>
            <person name="Richards T.A."/>
            <person name="Rocap G."/>
            <person name="Roy S.W."/>
            <person name="Sarai C."/>
            <person name="Schaack S."/>
            <person name="Shirato S."/>
            <person name="Slamovits C.H."/>
            <person name="Spencer D.F."/>
            <person name="Suzuki S."/>
            <person name="Worden A.Z."/>
            <person name="Zauner S."/>
            <person name="Barry K."/>
            <person name="Bell C."/>
            <person name="Bharti A.K."/>
            <person name="Crow J.A."/>
            <person name="Grimwood J."/>
            <person name="Kramer R."/>
            <person name="Lindquist E."/>
            <person name="Lucas S."/>
            <person name="Salamov A."/>
            <person name="McFadden G.I."/>
            <person name="Lane C.E."/>
            <person name="Keeling P.J."/>
            <person name="Gray M.W."/>
            <person name="Grigoriev I.V."/>
            <person name="Archibald J.M."/>
        </authorList>
    </citation>
    <scope>NUCLEOTIDE SEQUENCE</scope>
    <source>
        <strain evidence="11">CCMP2712</strain>
    </source>
</reference>
<dbReference type="PaxDb" id="55529-EKX31145"/>
<keyword evidence="1" id="KW-0677">Repeat</keyword>
<evidence type="ECO:0000256" key="4">
    <source>
        <dbReference type="ARBA" id="ARBA00023242"/>
    </source>
</evidence>
<dbReference type="PROSITE" id="PS50053">
    <property type="entry name" value="UBIQUITIN_2"/>
    <property type="match status" value="1"/>
</dbReference>
<reference evidence="9 11" key="1">
    <citation type="journal article" date="2012" name="Nature">
        <title>Algal genomes reveal evolutionary mosaicism and the fate of nucleomorphs.</title>
        <authorList>
            <consortium name="DOE Joint Genome Institute"/>
            <person name="Curtis B.A."/>
            <person name="Tanifuji G."/>
            <person name="Burki F."/>
            <person name="Gruber A."/>
            <person name="Irimia M."/>
            <person name="Maruyama S."/>
            <person name="Arias M.C."/>
            <person name="Ball S.G."/>
            <person name="Gile G.H."/>
            <person name="Hirakawa Y."/>
            <person name="Hopkins J.F."/>
            <person name="Kuo A."/>
            <person name="Rensing S.A."/>
            <person name="Schmutz J."/>
            <person name="Symeonidi A."/>
            <person name="Elias M."/>
            <person name="Eveleigh R.J."/>
            <person name="Herman E.K."/>
            <person name="Klute M.J."/>
            <person name="Nakayama T."/>
            <person name="Obornik M."/>
            <person name="Reyes-Prieto A."/>
            <person name="Armbrust E.V."/>
            <person name="Aves S.J."/>
            <person name="Beiko R.G."/>
            <person name="Coutinho P."/>
            <person name="Dacks J.B."/>
            <person name="Durnford D.G."/>
            <person name="Fast N.M."/>
            <person name="Green B.R."/>
            <person name="Grisdale C.J."/>
            <person name="Hempel F."/>
            <person name="Henrissat B."/>
            <person name="Hoppner M.P."/>
            <person name="Ishida K."/>
            <person name="Kim E."/>
            <person name="Koreny L."/>
            <person name="Kroth P.G."/>
            <person name="Liu Y."/>
            <person name="Malik S.B."/>
            <person name="Maier U.G."/>
            <person name="McRose D."/>
            <person name="Mock T."/>
            <person name="Neilson J.A."/>
            <person name="Onodera N.T."/>
            <person name="Poole A.M."/>
            <person name="Pritham E.J."/>
            <person name="Richards T.A."/>
            <person name="Rocap G."/>
            <person name="Roy S.W."/>
            <person name="Sarai C."/>
            <person name="Schaack S."/>
            <person name="Shirato S."/>
            <person name="Slamovits C.H."/>
            <person name="Spencer D.F."/>
            <person name="Suzuki S."/>
            <person name="Worden A.Z."/>
            <person name="Zauner S."/>
            <person name="Barry K."/>
            <person name="Bell C."/>
            <person name="Bharti A.K."/>
            <person name="Crow J.A."/>
            <person name="Grimwood J."/>
            <person name="Kramer R."/>
            <person name="Lindquist E."/>
            <person name="Lucas S."/>
            <person name="Salamov A."/>
            <person name="McFadden G.I."/>
            <person name="Lane C.E."/>
            <person name="Keeling P.J."/>
            <person name="Gray M.W."/>
            <person name="Grigoriev I.V."/>
            <person name="Archibald J.M."/>
        </authorList>
    </citation>
    <scope>NUCLEOTIDE SEQUENCE</scope>
    <source>
        <strain evidence="9 11">CCMP2712</strain>
    </source>
</reference>
<dbReference type="eggNOG" id="KOG0011">
    <property type="taxonomic scope" value="Eukaryota"/>
</dbReference>
<dbReference type="GO" id="GO:0005654">
    <property type="term" value="C:nucleoplasm"/>
    <property type="evidence" value="ECO:0007669"/>
    <property type="project" value="TreeGrafter"/>
</dbReference>
<dbReference type="NCBIfam" id="TIGR00601">
    <property type="entry name" value="rad23"/>
    <property type="match status" value="1"/>
</dbReference>
<dbReference type="GeneID" id="17287866"/>
<dbReference type="SMART" id="SM00213">
    <property type="entry name" value="UBQ"/>
    <property type="match status" value="1"/>
</dbReference>
<dbReference type="CDD" id="cd14281">
    <property type="entry name" value="UBA2_Rad23_like"/>
    <property type="match status" value="1"/>
</dbReference>
<protein>
    <recommendedName>
        <fullName evidence="5">UV excision repair protein RAD23</fullName>
    </recommendedName>
</protein>
<dbReference type="InterPro" id="IPR015940">
    <property type="entry name" value="UBA"/>
</dbReference>
<feature type="domain" description="Ubiquitin-like" evidence="8">
    <location>
        <begin position="1"/>
        <end position="77"/>
    </location>
</feature>
<evidence type="ECO:0000256" key="3">
    <source>
        <dbReference type="ARBA" id="ARBA00023204"/>
    </source>
</evidence>
<dbReference type="SUPFAM" id="SSF54236">
    <property type="entry name" value="Ubiquitin-like"/>
    <property type="match status" value="1"/>
</dbReference>
<dbReference type="HOGENOM" id="CLU_040364_0_0_1"/>
<name>L1I5L0_GUITC</name>
<reference evidence="10" key="3">
    <citation type="submission" date="2016-03" db="UniProtKB">
        <authorList>
            <consortium name="EnsemblProtists"/>
        </authorList>
    </citation>
    <scope>IDENTIFICATION</scope>
</reference>
<dbReference type="Gene3D" id="1.10.10.540">
    <property type="entry name" value="XPC-binding domain"/>
    <property type="match status" value="1"/>
</dbReference>
<dbReference type="GO" id="GO:0031593">
    <property type="term" value="F:polyubiquitin modification-dependent protein binding"/>
    <property type="evidence" value="ECO:0007669"/>
    <property type="project" value="UniProtKB-UniRule"/>
</dbReference>
<dbReference type="PRINTS" id="PR01839">
    <property type="entry name" value="RAD23PROTEIN"/>
</dbReference>
<comment type="subcellular location">
    <subcellularLocation>
        <location evidence="5">Nucleus</location>
    </subcellularLocation>
    <subcellularLocation>
        <location evidence="5">Cytoplasm</location>
    </subcellularLocation>
</comment>
<dbReference type="Pfam" id="PF09280">
    <property type="entry name" value="XPC-binding"/>
    <property type="match status" value="1"/>
</dbReference>
<evidence type="ECO:0000256" key="5">
    <source>
        <dbReference type="RuleBase" id="RU367049"/>
    </source>
</evidence>
<dbReference type="CDD" id="cd14280">
    <property type="entry name" value="UBA1_Rad23_like"/>
    <property type="match status" value="1"/>
</dbReference>
<dbReference type="KEGG" id="gtt:GUITHDRAFT_166946"/>
<dbReference type="SMART" id="SM00165">
    <property type="entry name" value="UBA"/>
    <property type="match status" value="2"/>
</dbReference>
<dbReference type="OrthoDB" id="419317at2759"/>
<feature type="domain" description="UBA" evidence="7">
    <location>
        <begin position="146"/>
        <end position="186"/>
    </location>
</feature>
<evidence type="ECO:0000256" key="1">
    <source>
        <dbReference type="ARBA" id="ARBA00022737"/>
    </source>
</evidence>
<feature type="compositionally biased region" description="Pro residues" evidence="6">
    <location>
        <begin position="84"/>
        <end position="96"/>
    </location>
</feature>
<dbReference type="PANTHER" id="PTHR10621:SF0">
    <property type="entry name" value="UV EXCISION REPAIR PROTEIN RAD23"/>
    <property type="match status" value="1"/>
</dbReference>
<dbReference type="SUPFAM" id="SSF46934">
    <property type="entry name" value="UBA-like"/>
    <property type="match status" value="2"/>
</dbReference>
<keyword evidence="2 5" id="KW-0227">DNA damage</keyword>
<dbReference type="PANTHER" id="PTHR10621">
    <property type="entry name" value="UV EXCISION REPAIR PROTEIN RAD23"/>
    <property type="match status" value="1"/>
</dbReference>
<dbReference type="STRING" id="905079.L1I5L0"/>
<dbReference type="SUPFAM" id="SSF101238">
    <property type="entry name" value="XPC-binding domain"/>
    <property type="match status" value="1"/>
</dbReference>